<dbReference type="AlphaFoldDB" id="A0A511YLF6"/>
<reference evidence="1 2" key="1">
    <citation type="submission" date="2019-07" db="EMBL/GenBank/DDBJ databases">
        <title>Whole genome shotgun sequence of Chryseobacterium hagamense NBRC 105253.</title>
        <authorList>
            <person name="Hosoyama A."/>
            <person name="Uohara A."/>
            <person name="Ohji S."/>
            <person name="Ichikawa N."/>
        </authorList>
    </citation>
    <scope>NUCLEOTIDE SEQUENCE [LARGE SCALE GENOMIC DNA]</scope>
    <source>
        <strain evidence="1 2">NBRC 105253</strain>
    </source>
</reference>
<dbReference type="Proteomes" id="UP000321863">
    <property type="component" value="Unassembled WGS sequence"/>
</dbReference>
<sequence>MMKNIRPIPLEKYSTPVYESVDNFVYRNTEENNFVTALSFELEDNEDSQYPLEDLLDRFNLYISDFIDPEVFGQSRYLSAEFAGGLGDVRRFLKSVVGKSVYNTNTEGENGETYVKLIIE</sequence>
<protein>
    <submittedName>
        <fullName evidence="1">Uncharacterized protein</fullName>
    </submittedName>
</protein>
<accession>A0A511YLF6</accession>
<evidence type="ECO:0000313" key="1">
    <source>
        <dbReference type="EMBL" id="GEN76038.1"/>
    </source>
</evidence>
<gene>
    <name evidence="1" type="ORF">CHA01nite_17780</name>
</gene>
<name>A0A511YLF6_9FLAO</name>
<organism evidence="1 2">
    <name type="scientific">Chryseobacterium hagamense</name>
    <dbReference type="NCBI Taxonomy" id="395935"/>
    <lineage>
        <taxon>Bacteria</taxon>
        <taxon>Pseudomonadati</taxon>
        <taxon>Bacteroidota</taxon>
        <taxon>Flavobacteriia</taxon>
        <taxon>Flavobacteriales</taxon>
        <taxon>Weeksellaceae</taxon>
        <taxon>Chryseobacterium group</taxon>
        <taxon>Chryseobacterium</taxon>
    </lineage>
</organism>
<comment type="caution">
    <text evidence="1">The sequence shown here is derived from an EMBL/GenBank/DDBJ whole genome shotgun (WGS) entry which is preliminary data.</text>
</comment>
<evidence type="ECO:0000313" key="2">
    <source>
        <dbReference type="Proteomes" id="UP000321863"/>
    </source>
</evidence>
<proteinExistence type="predicted"/>
<dbReference type="EMBL" id="BJYJ01000007">
    <property type="protein sequence ID" value="GEN76038.1"/>
    <property type="molecule type" value="Genomic_DNA"/>
</dbReference>
<dbReference type="RefSeq" id="WP_146940972.1">
    <property type="nucleotide sequence ID" value="NZ_BJYJ01000007.1"/>
</dbReference>
<keyword evidence="2" id="KW-1185">Reference proteome</keyword>
<dbReference type="OrthoDB" id="5192882at2"/>